<dbReference type="Proteomes" id="UP000257109">
    <property type="component" value="Unassembled WGS sequence"/>
</dbReference>
<gene>
    <name evidence="1" type="ORF">CR513_10830</name>
</gene>
<evidence type="ECO:0000313" key="2">
    <source>
        <dbReference type="Proteomes" id="UP000257109"/>
    </source>
</evidence>
<reference evidence="1" key="1">
    <citation type="submission" date="2018-05" db="EMBL/GenBank/DDBJ databases">
        <title>Draft genome of Mucuna pruriens seed.</title>
        <authorList>
            <person name="Nnadi N.E."/>
            <person name="Vos R."/>
            <person name="Hasami M.H."/>
            <person name="Devisetty U.K."/>
            <person name="Aguiy J.C."/>
        </authorList>
    </citation>
    <scope>NUCLEOTIDE SEQUENCE [LARGE SCALE GENOMIC DNA]</scope>
    <source>
        <strain evidence="1">JCA_2017</strain>
    </source>
</reference>
<sequence length="89" mass="10415">MENIDSQFILEGASLTQPPTFIGEDYPYWRDNNVYQVYSIQLVNKPKKDSTQDNYNTLQLNAKARYIITCALSKSKYNKYCNYKVAKNM</sequence>
<feature type="non-terminal residue" evidence="1">
    <location>
        <position position="1"/>
    </location>
</feature>
<proteinExistence type="predicted"/>
<comment type="caution">
    <text evidence="1">The sequence shown here is derived from an EMBL/GenBank/DDBJ whole genome shotgun (WGS) entry which is preliminary data.</text>
</comment>
<organism evidence="1 2">
    <name type="scientific">Mucuna pruriens</name>
    <name type="common">Velvet bean</name>
    <name type="synonym">Dolichos pruriens</name>
    <dbReference type="NCBI Taxonomy" id="157652"/>
    <lineage>
        <taxon>Eukaryota</taxon>
        <taxon>Viridiplantae</taxon>
        <taxon>Streptophyta</taxon>
        <taxon>Embryophyta</taxon>
        <taxon>Tracheophyta</taxon>
        <taxon>Spermatophyta</taxon>
        <taxon>Magnoliopsida</taxon>
        <taxon>eudicotyledons</taxon>
        <taxon>Gunneridae</taxon>
        <taxon>Pentapetalae</taxon>
        <taxon>rosids</taxon>
        <taxon>fabids</taxon>
        <taxon>Fabales</taxon>
        <taxon>Fabaceae</taxon>
        <taxon>Papilionoideae</taxon>
        <taxon>50 kb inversion clade</taxon>
        <taxon>NPAAA clade</taxon>
        <taxon>indigoferoid/millettioid clade</taxon>
        <taxon>Phaseoleae</taxon>
        <taxon>Mucuna</taxon>
    </lineage>
</organism>
<dbReference type="OrthoDB" id="1000712at2759"/>
<keyword evidence="2" id="KW-1185">Reference proteome</keyword>
<dbReference type="EMBL" id="QJKJ01001897">
    <property type="protein sequence ID" value="RDY05352.1"/>
    <property type="molecule type" value="Genomic_DNA"/>
</dbReference>
<protein>
    <submittedName>
        <fullName evidence="1">Uncharacterized protein</fullName>
    </submittedName>
</protein>
<name>A0A371HRE7_MUCPR</name>
<accession>A0A371HRE7</accession>
<dbReference type="AlphaFoldDB" id="A0A371HRE7"/>
<evidence type="ECO:0000313" key="1">
    <source>
        <dbReference type="EMBL" id="RDY05352.1"/>
    </source>
</evidence>